<dbReference type="AlphaFoldDB" id="A0A9W8J3G3"/>
<protein>
    <submittedName>
        <fullName evidence="2">Uncharacterized protein</fullName>
    </submittedName>
</protein>
<organism evidence="2 3">
    <name type="scientific">Candolleomyces eurysporus</name>
    <dbReference type="NCBI Taxonomy" id="2828524"/>
    <lineage>
        <taxon>Eukaryota</taxon>
        <taxon>Fungi</taxon>
        <taxon>Dikarya</taxon>
        <taxon>Basidiomycota</taxon>
        <taxon>Agaricomycotina</taxon>
        <taxon>Agaricomycetes</taxon>
        <taxon>Agaricomycetidae</taxon>
        <taxon>Agaricales</taxon>
        <taxon>Agaricineae</taxon>
        <taxon>Psathyrellaceae</taxon>
        <taxon>Candolleomyces</taxon>
    </lineage>
</organism>
<reference evidence="2" key="1">
    <citation type="submission" date="2022-06" db="EMBL/GenBank/DDBJ databases">
        <title>Genome Sequence of Candolleomyces eurysporus.</title>
        <authorList>
            <person name="Buettner E."/>
        </authorList>
    </citation>
    <scope>NUCLEOTIDE SEQUENCE</scope>
    <source>
        <strain evidence="2">VTCC 930004</strain>
    </source>
</reference>
<evidence type="ECO:0000313" key="3">
    <source>
        <dbReference type="Proteomes" id="UP001140091"/>
    </source>
</evidence>
<dbReference type="EMBL" id="JANBPK010001321">
    <property type="protein sequence ID" value="KAJ2923538.1"/>
    <property type="molecule type" value="Genomic_DNA"/>
</dbReference>
<dbReference type="OrthoDB" id="3259156at2759"/>
<evidence type="ECO:0000256" key="1">
    <source>
        <dbReference type="SAM" id="MobiDB-lite"/>
    </source>
</evidence>
<feature type="compositionally biased region" description="Pro residues" evidence="1">
    <location>
        <begin position="72"/>
        <end position="81"/>
    </location>
</feature>
<sequence>MSSLIKLILPNFDQSLAQHTAIRLCGLTLFSWLDGQINAVELRFPKLDDTTNEAPHPRFDTAYSPASAETLSPPPGSAEWF</sequence>
<comment type="caution">
    <text evidence="2">The sequence shown here is derived from an EMBL/GenBank/DDBJ whole genome shotgun (WGS) entry which is preliminary data.</text>
</comment>
<gene>
    <name evidence="2" type="ORF">H1R20_g13558</name>
</gene>
<dbReference type="Proteomes" id="UP001140091">
    <property type="component" value="Unassembled WGS sequence"/>
</dbReference>
<name>A0A9W8J3G3_9AGAR</name>
<keyword evidence="3" id="KW-1185">Reference proteome</keyword>
<evidence type="ECO:0000313" key="2">
    <source>
        <dbReference type="EMBL" id="KAJ2923538.1"/>
    </source>
</evidence>
<accession>A0A9W8J3G3</accession>
<feature type="region of interest" description="Disordered" evidence="1">
    <location>
        <begin position="49"/>
        <end position="81"/>
    </location>
</feature>
<feature type="compositionally biased region" description="Basic and acidic residues" evidence="1">
    <location>
        <begin position="49"/>
        <end position="59"/>
    </location>
</feature>
<feature type="non-terminal residue" evidence="2">
    <location>
        <position position="81"/>
    </location>
</feature>
<proteinExistence type="predicted"/>